<proteinExistence type="predicted"/>
<dbReference type="Proteomes" id="UP000595437">
    <property type="component" value="Chromosome 13"/>
</dbReference>
<accession>A0A7T8GUS6</accession>
<reference evidence="2" key="1">
    <citation type="submission" date="2021-01" db="EMBL/GenBank/DDBJ databases">
        <title>Caligus Genome Assembly.</title>
        <authorList>
            <person name="Gallardo-Escarate C."/>
        </authorList>
    </citation>
    <scope>NUCLEOTIDE SEQUENCE [LARGE SCALE GENOMIC DNA]</scope>
</reference>
<protein>
    <submittedName>
        <fullName evidence="1">Uncharacterized protein</fullName>
    </submittedName>
</protein>
<evidence type="ECO:0000313" key="2">
    <source>
        <dbReference type="Proteomes" id="UP000595437"/>
    </source>
</evidence>
<feature type="non-terminal residue" evidence="1">
    <location>
        <position position="1"/>
    </location>
</feature>
<name>A0A7T8GUS6_CALRO</name>
<gene>
    <name evidence="1" type="ORF">FKW44_018665</name>
</gene>
<dbReference type="EMBL" id="CP045902">
    <property type="protein sequence ID" value="QQP38162.1"/>
    <property type="molecule type" value="Genomic_DNA"/>
</dbReference>
<keyword evidence="2" id="KW-1185">Reference proteome</keyword>
<dbReference type="AlphaFoldDB" id="A0A7T8GUS6"/>
<sequence>NLNLTLLRTAGLIRSSLPKSVGTFVTSAAAAIWNISPTLCNLREAYEVAYEKMYPSLADSSVF</sequence>
<evidence type="ECO:0000313" key="1">
    <source>
        <dbReference type="EMBL" id="QQP38162.1"/>
    </source>
</evidence>
<organism evidence="1 2">
    <name type="scientific">Caligus rogercresseyi</name>
    <name type="common">Sea louse</name>
    <dbReference type="NCBI Taxonomy" id="217165"/>
    <lineage>
        <taxon>Eukaryota</taxon>
        <taxon>Metazoa</taxon>
        <taxon>Ecdysozoa</taxon>
        <taxon>Arthropoda</taxon>
        <taxon>Crustacea</taxon>
        <taxon>Multicrustacea</taxon>
        <taxon>Hexanauplia</taxon>
        <taxon>Copepoda</taxon>
        <taxon>Siphonostomatoida</taxon>
        <taxon>Caligidae</taxon>
        <taxon>Caligus</taxon>
    </lineage>
</organism>